<proteinExistence type="predicted"/>
<dbReference type="Proteomes" id="UP000282529">
    <property type="component" value="Unassembled WGS sequence"/>
</dbReference>
<gene>
    <name evidence="2" type="ORF">EH198_02225</name>
</gene>
<keyword evidence="1" id="KW-1133">Transmembrane helix</keyword>
<accession>A0A3N9PCP0</accession>
<feature type="transmembrane region" description="Helical" evidence="1">
    <location>
        <begin position="6"/>
        <end position="26"/>
    </location>
</feature>
<protein>
    <submittedName>
        <fullName evidence="2">Holin</fullName>
    </submittedName>
</protein>
<evidence type="ECO:0000256" key="1">
    <source>
        <dbReference type="SAM" id="Phobius"/>
    </source>
</evidence>
<evidence type="ECO:0000313" key="2">
    <source>
        <dbReference type="EMBL" id="RQW13270.1"/>
    </source>
</evidence>
<dbReference type="EMBL" id="RQPI01000001">
    <property type="protein sequence ID" value="RQW13270.1"/>
    <property type="molecule type" value="Genomic_DNA"/>
</dbReference>
<keyword evidence="1" id="KW-0812">Transmembrane</keyword>
<dbReference type="InterPro" id="IPR009708">
    <property type="entry name" value="Phage_A118_holin/antiholin"/>
</dbReference>
<feature type="transmembrane region" description="Helical" evidence="1">
    <location>
        <begin position="63"/>
        <end position="83"/>
    </location>
</feature>
<name>A0A3N9PCP0_9BACL</name>
<keyword evidence="1" id="KW-0472">Membrane</keyword>
<feature type="transmembrane region" description="Helical" evidence="1">
    <location>
        <begin position="38"/>
        <end position="57"/>
    </location>
</feature>
<dbReference type="Pfam" id="PF06946">
    <property type="entry name" value="Phage_holin_5_1"/>
    <property type="match status" value="1"/>
</dbReference>
<sequence>MANQNLTDVLAFASVLSVFVMTAVQFVKTTINLPKKAIPLIGVGIGLLIGWAAFPFTDLDLALRLWSGALAGLSATGLFELVFNNRSGNTKE</sequence>
<dbReference type="OrthoDB" id="2665815at2"/>
<keyword evidence="3" id="KW-1185">Reference proteome</keyword>
<organism evidence="2 3">
    <name type="scientific">Paenibacillus rhizophilus</name>
    <dbReference type="NCBI Taxonomy" id="1850366"/>
    <lineage>
        <taxon>Bacteria</taxon>
        <taxon>Bacillati</taxon>
        <taxon>Bacillota</taxon>
        <taxon>Bacilli</taxon>
        <taxon>Bacillales</taxon>
        <taxon>Paenibacillaceae</taxon>
        <taxon>Paenibacillus</taxon>
    </lineage>
</organism>
<evidence type="ECO:0000313" key="3">
    <source>
        <dbReference type="Proteomes" id="UP000282529"/>
    </source>
</evidence>
<comment type="caution">
    <text evidence="2">The sequence shown here is derived from an EMBL/GenBank/DDBJ whole genome shotgun (WGS) entry which is preliminary data.</text>
</comment>
<reference evidence="2 3" key="1">
    <citation type="submission" date="2018-11" db="EMBL/GenBank/DDBJ databases">
        <title>Genome sequence of strain 7197.</title>
        <authorList>
            <person name="Gao J."/>
            <person name="Sun J."/>
        </authorList>
    </citation>
    <scope>NUCLEOTIDE SEQUENCE [LARGE SCALE GENOMIC DNA]</scope>
    <source>
        <strain evidence="2 3">7197</strain>
    </source>
</reference>
<dbReference type="AlphaFoldDB" id="A0A3N9PCP0"/>
<dbReference type="RefSeq" id="WP_124693915.1">
    <property type="nucleotide sequence ID" value="NZ_JBHUFE010000016.1"/>
</dbReference>